<evidence type="ECO:0000256" key="1">
    <source>
        <dbReference type="SAM" id="MobiDB-lite"/>
    </source>
</evidence>
<dbReference type="GO" id="GO:0005524">
    <property type="term" value="F:ATP binding"/>
    <property type="evidence" value="ECO:0007669"/>
    <property type="project" value="InterPro"/>
</dbReference>
<feature type="domain" description="(+)RNA virus helicase C-terminal" evidence="2">
    <location>
        <begin position="287"/>
        <end position="753"/>
    </location>
</feature>
<dbReference type="AlphaFoldDB" id="A0A6A7G2U3"/>
<dbReference type="PANTHER" id="PTHR10887:SF495">
    <property type="entry name" value="HELICASE SENATAXIN ISOFORM X1-RELATED"/>
    <property type="match status" value="1"/>
</dbReference>
<dbReference type="PROSITE" id="PS51657">
    <property type="entry name" value="PSRV_HELICASE"/>
    <property type="match status" value="1"/>
</dbReference>
<dbReference type="CDD" id="cd18808">
    <property type="entry name" value="SF1_C_Upf1"/>
    <property type="match status" value="1"/>
</dbReference>
<dbReference type="Gene3D" id="3.40.50.300">
    <property type="entry name" value="P-loop containing nucleotide triphosphate hydrolases"/>
    <property type="match status" value="2"/>
</dbReference>
<sequence>MVRNKSRRQQNTRICMNGIKCWKADCVFWHPKGRKIKASTNVSSSNFSASSRRKTGPPPCKFGDACRNISTCMFAHPGVQSQNQPECRFGRNCKRPDCFYLHPGQKQKRETESEKNILMRGGFGPFLHPKARTLTQVSNTFDSADNYWITMMNNHLCDYHHFFTEATKPPLPVFYPASVKTVKMTSVLRIDDSKQSLPSDGVQFHLVQIDATTHIVVDQDEKNPRKITIQPRIQASKAKIRFLGYIGTFVSNVRCAAEMLSDDDPPAILRSILDPTVVQSGDFVESDLPKDSLCNESQRRAVNGLKYMLEVIQGPPGTGKSTTIAEIIKYKIPPKRLVLVTATRNKALDSIAEKFIGTPIVVFGTKNRMGPTAKRSTLESQIRANPKVRQLFEEVRTIKTQLKMAELAIQEGNEQPGSNSSRSQRKSAPVPVSSQHPALKAILEDLREANASLQSERDIVKRLILRNARVLLSTISSTGKMTAELVQTLGASNSQIHTALIDEAGCMEEISMAVILKLRPKNVILVGDHKQLPPLTLLQSTESRLKKYDRSLMERCVDVSQSCHTLTIQYRMHRSIQDLVSKLYYFGKLSSGPIVRNRSPPIIWQICSSEEQSVNVSYRNSAQSLRCVDIYVKERKRFPEESIMIISFYNPQVQLLHEVFKRFNDPKLQIVSVDGSQGSEADCVIISTVRSNNDSSIGFLKDERRINVSISRAKQVLYFVGNPETFKSSKHPSWGLILSNVRFEHERNSEKSI</sequence>
<dbReference type="InterPro" id="IPR047187">
    <property type="entry name" value="SF1_C_Upf1"/>
</dbReference>
<dbReference type="InterPro" id="IPR041677">
    <property type="entry name" value="DNA2/NAM7_AAA_11"/>
</dbReference>
<proteinExistence type="evidence at transcript level"/>
<dbReference type="PANTHER" id="PTHR10887">
    <property type="entry name" value="DNA2/NAM7 HELICASE FAMILY"/>
    <property type="match status" value="1"/>
</dbReference>
<name>A0A6A7G2U3_9CRUS</name>
<dbReference type="Gene3D" id="4.10.1000.40">
    <property type="match status" value="1"/>
</dbReference>
<dbReference type="Pfam" id="PF14608">
    <property type="entry name" value="zf-CCCH_2"/>
    <property type="match status" value="3"/>
</dbReference>
<dbReference type="InterPro" id="IPR027351">
    <property type="entry name" value="(+)RNA_virus_helicase_core_dom"/>
</dbReference>
<evidence type="ECO:0000313" key="3">
    <source>
        <dbReference type="EMBL" id="LAC24669.1"/>
    </source>
</evidence>
<dbReference type="InterPro" id="IPR045055">
    <property type="entry name" value="DNA2/NAM7-like"/>
</dbReference>
<protein>
    <submittedName>
        <fullName evidence="3">Expressed protein</fullName>
    </submittedName>
</protein>
<evidence type="ECO:0000259" key="2">
    <source>
        <dbReference type="PROSITE" id="PS51657"/>
    </source>
</evidence>
<dbReference type="Pfam" id="PF13086">
    <property type="entry name" value="AAA_11"/>
    <property type="match status" value="1"/>
</dbReference>
<dbReference type="Pfam" id="PF13087">
    <property type="entry name" value="AAA_12"/>
    <property type="match status" value="1"/>
</dbReference>
<feature type="compositionally biased region" description="Polar residues" evidence="1">
    <location>
        <begin position="412"/>
        <end position="422"/>
    </location>
</feature>
<accession>A0A6A7G2U3</accession>
<dbReference type="GO" id="GO:0004386">
    <property type="term" value="F:helicase activity"/>
    <property type="evidence" value="ECO:0007669"/>
    <property type="project" value="InterPro"/>
</dbReference>
<feature type="region of interest" description="Disordered" evidence="1">
    <location>
        <begin position="412"/>
        <end position="434"/>
    </location>
</feature>
<dbReference type="InterPro" id="IPR041679">
    <property type="entry name" value="DNA2/NAM7-like_C"/>
</dbReference>
<organism evidence="3">
    <name type="scientific">Hirondellea gigas</name>
    <dbReference type="NCBI Taxonomy" id="1518452"/>
    <lineage>
        <taxon>Eukaryota</taxon>
        <taxon>Metazoa</taxon>
        <taxon>Ecdysozoa</taxon>
        <taxon>Arthropoda</taxon>
        <taxon>Crustacea</taxon>
        <taxon>Multicrustacea</taxon>
        <taxon>Malacostraca</taxon>
        <taxon>Eumalacostraca</taxon>
        <taxon>Peracarida</taxon>
        <taxon>Amphipoda</taxon>
        <taxon>Amphilochidea</taxon>
        <taxon>Lysianassida</taxon>
        <taxon>Lysianassidira</taxon>
        <taxon>Lysianassoidea</taxon>
        <taxon>Lysianassidae</taxon>
        <taxon>Hirondellea</taxon>
    </lineage>
</organism>
<dbReference type="EMBL" id="IACT01005517">
    <property type="protein sequence ID" value="LAC24669.1"/>
    <property type="molecule type" value="mRNA"/>
</dbReference>
<dbReference type="SUPFAM" id="SSF52540">
    <property type="entry name" value="P-loop containing nucleoside triphosphate hydrolases"/>
    <property type="match status" value="1"/>
</dbReference>
<dbReference type="InterPro" id="IPR027417">
    <property type="entry name" value="P-loop_NTPase"/>
</dbReference>
<reference evidence="3" key="1">
    <citation type="submission" date="2017-11" db="EMBL/GenBank/DDBJ databases">
        <title>The sensing device of the deep-sea amphipod.</title>
        <authorList>
            <person name="Kobayashi H."/>
            <person name="Nagahama T."/>
            <person name="Arai W."/>
            <person name="Sasagawa Y."/>
            <person name="Umeda M."/>
            <person name="Hayashi T."/>
            <person name="Nikaido I."/>
            <person name="Watanabe H."/>
            <person name="Oguri K."/>
            <person name="Kitazato H."/>
            <person name="Fujioka K."/>
            <person name="Kido Y."/>
            <person name="Takami H."/>
        </authorList>
    </citation>
    <scope>NUCLEOTIDE SEQUENCE</scope>
    <source>
        <tissue evidence="3">Whole body</tissue>
    </source>
</reference>